<comment type="caution">
    <text evidence="1">The sequence shown here is derived from an EMBL/GenBank/DDBJ whole genome shotgun (WGS) entry which is preliminary data.</text>
</comment>
<evidence type="ECO:0000313" key="2">
    <source>
        <dbReference type="Proteomes" id="UP000753908"/>
    </source>
</evidence>
<organism evidence="1 2">
    <name type="scientific">Symplocastrum torsivum CPER-KK1</name>
    <dbReference type="NCBI Taxonomy" id="450513"/>
    <lineage>
        <taxon>Bacteria</taxon>
        <taxon>Bacillati</taxon>
        <taxon>Cyanobacteriota</taxon>
        <taxon>Cyanophyceae</taxon>
        <taxon>Oscillatoriophycideae</taxon>
        <taxon>Oscillatoriales</taxon>
        <taxon>Microcoleaceae</taxon>
        <taxon>Symplocastrum</taxon>
    </lineage>
</organism>
<dbReference type="Proteomes" id="UP000753908">
    <property type="component" value="Unassembled WGS sequence"/>
</dbReference>
<reference evidence="1" key="1">
    <citation type="submission" date="2021-05" db="EMBL/GenBank/DDBJ databases">
        <authorList>
            <person name="Pietrasiak N."/>
            <person name="Ward R."/>
            <person name="Stajich J.E."/>
            <person name="Kurbessoian T."/>
        </authorList>
    </citation>
    <scope>NUCLEOTIDE SEQUENCE</scope>
    <source>
        <strain evidence="1">CPER-KK1</strain>
    </source>
</reference>
<sequence>MDFEENYQQCLDKLLWVNEQLEVKIPQAQLYKIAKLIVQTMTGPWRYFHSTEHIFEVGGYRDAIEVLAALFHDIVYVQVDGSVNFNLTYYLTPFIREEEGKMFIQEKSEYNCDSDFEMVAAIFGYVPGQPLSPFSGQNEFLSAVVTAKVLSAFLSASLIVQIVACIEATIPFRSKSESGLSPCEVLYQRLKLTNEQFNLQLTEEEIIQTLKRSVRVANRDVYSFANQSSAIFLSSTWSLLPETNHNLQKSGSYTVRDYRIAMQKMANFMNFLNPDLIFRQFQGEPDDQTYQSLVEQARTNLQAGRLYLESKLVTIAILEALSLRIGSDVSLSIIMGELPGSGVSVGRLVEYFPDIHKVYQPATDTEITVLNLFEVGRSNNTSYDLKTSPLTAFIAKYVGFDEIREMRSHSYSFFQGTISSEDFLAKCDAALINIITNGVIKLLENRKAALLGSWPSTF</sequence>
<dbReference type="AlphaFoldDB" id="A0A951PML3"/>
<accession>A0A951PML3</accession>
<name>A0A951PML3_9CYAN</name>
<gene>
    <name evidence="1" type="ORF">KME25_15210</name>
</gene>
<dbReference type="EMBL" id="JAHHIF010000018">
    <property type="protein sequence ID" value="MBW4545777.1"/>
    <property type="molecule type" value="Genomic_DNA"/>
</dbReference>
<reference evidence="1" key="2">
    <citation type="journal article" date="2022" name="Microbiol. Resour. Announc.">
        <title>Metagenome Sequencing to Explore Phylogenomics of Terrestrial Cyanobacteria.</title>
        <authorList>
            <person name="Ward R.D."/>
            <person name="Stajich J.E."/>
            <person name="Johansen J.R."/>
            <person name="Huntemann M."/>
            <person name="Clum A."/>
            <person name="Foster B."/>
            <person name="Foster B."/>
            <person name="Roux S."/>
            <person name="Palaniappan K."/>
            <person name="Varghese N."/>
            <person name="Mukherjee S."/>
            <person name="Reddy T.B.K."/>
            <person name="Daum C."/>
            <person name="Copeland A."/>
            <person name="Chen I.A."/>
            <person name="Ivanova N.N."/>
            <person name="Kyrpides N.C."/>
            <person name="Shapiro N."/>
            <person name="Eloe-Fadrosh E.A."/>
            <person name="Pietrasiak N."/>
        </authorList>
    </citation>
    <scope>NUCLEOTIDE SEQUENCE</scope>
    <source>
        <strain evidence="1">CPER-KK1</strain>
    </source>
</reference>
<proteinExistence type="predicted"/>
<evidence type="ECO:0000313" key="1">
    <source>
        <dbReference type="EMBL" id="MBW4545777.1"/>
    </source>
</evidence>
<protein>
    <submittedName>
        <fullName evidence="1">Uncharacterized protein</fullName>
    </submittedName>
</protein>